<keyword evidence="4" id="KW-1185">Reference proteome</keyword>
<dbReference type="OrthoDB" id="1470350at2759"/>
<accession>A0A8K0J7J1</accession>
<dbReference type="InterPro" id="IPR010730">
    <property type="entry name" value="HET"/>
</dbReference>
<organism evidence="3 4">
    <name type="scientific">Claviceps africana</name>
    <dbReference type="NCBI Taxonomy" id="83212"/>
    <lineage>
        <taxon>Eukaryota</taxon>
        <taxon>Fungi</taxon>
        <taxon>Dikarya</taxon>
        <taxon>Ascomycota</taxon>
        <taxon>Pezizomycotina</taxon>
        <taxon>Sordariomycetes</taxon>
        <taxon>Hypocreomycetidae</taxon>
        <taxon>Hypocreales</taxon>
        <taxon>Clavicipitaceae</taxon>
        <taxon>Claviceps</taxon>
    </lineage>
</organism>
<dbReference type="InterPro" id="IPR052895">
    <property type="entry name" value="HetReg/Transcr_Mod"/>
</dbReference>
<feature type="compositionally biased region" description="Low complexity" evidence="1">
    <location>
        <begin position="12"/>
        <end position="21"/>
    </location>
</feature>
<sequence length="317" mass="35827">MFHDRSLTTMTSSSSSSSAAAAAEPYASRPLHRTADGIRIITVDADLDQHGRLVCRLHTTTFAQRPRYETLSYRWGDDAQTEAVVVNGVELRVTTNLWHALHYLREHPRDTPIWIDALSINQRDVAERSRQLRIMPHIYARASCTLVWLGRAYVDLSVDLAGPDAEAPPSDPRVRDRVVADGYWDRVWILQEIGKARRVFVCLGARPAEWDAFIAWVRGHDGDDDNSVGPLKLHHLRRDKYDGSCSLRSLLVNHAGALAKDPRDKIYGLVGLSTDGRGFPMDYGKTLLDVWCDTIGFMSRHELLPPDCAERVRFCRL</sequence>
<evidence type="ECO:0000313" key="4">
    <source>
        <dbReference type="Proteomes" id="UP000811619"/>
    </source>
</evidence>
<dbReference type="EMBL" id="SRPY01000304">
    <property type="protein sequence ID" value="KAG5926091.1"/>
    <property type="molecule type" value="Genomic_DNA"/>
</dbReference>
<dbReference type="PANTHER" id="PTHR24148:SF81">
    <property type="entry name" value="HETEROKARYON INCOMPATIBILITY DOMAIN-CONTAINING PROTEIN"/>
    <property type="match status" value="1"/>
</dbReference>
<dbReference type="AlphaFoldDB" id="A0A8K0J7J1"/>
<dbReference type="Pfam" id="PF06985">
    <property type="entry name" value="HET"/>
    <property type="match status" value="1"/>
</dbReference>
<name>A0A8K0J7J1_9HYPO</name>
<gene>
    <name evidence="3" type="ORF">E4U42_003660</name>
</gene>
<comment type="caution">
    <text evidence="3">The sequence shown here is derived from an EMBL/GenBank/DDBJ whole genome shotgun (WGS) entry which is preliminary data.</text>
</comment>
<evidence type="ECO:0000256" key="1">
    <source>
        <dbReference type="SAM" id="MobiDB-lite"/>
    </source>
</evidence>
<dbReference type="Proteomes" id="UP000811619">
    <property type="component" value="Unassembled WGS sequence"/>
</dbReference>
<protein>
    <recommendedName>
        <fullName evidence="2">Heterokaryon incompatibility domain-containing protein</fullName>
    </recommendedName>
</protein>
<feature type="domain" description="Heterokaryon incompatibility" evidence="2">
    <location>
        <begin position="68"/>
        <end position="192"/>
    </location>
</feature>
<reference evidence="3" key="1">
    <citation type="journal article" date="2020" name="bioRxiv">
        <title>Whole genome comparisons of ergot fungi reveals the divergence and evolution of species within the genus Claviceps are the result of varying mechanisms driving genome evolution and host range expansion.</title>
        <authorList>
            <person name="Wyka S.A."/>
            <person name="Mondo S.J."/>
            <person name="Liu M."/>
            <person name="Dettman J."/>
            <person name="Nalam V."/>
            <person name="Broders K.D."/>
        </authorList>
    </citation>
    <scope>NUCLEOTIDE SEQUENCE</scope>
    <source>
        <strain evidence="3">CCC 489</strain>
    </source>
</reference>
<evidence type="ECO:0000313" key="3">
    <source>
        <dbReference type="EMBL" id="KAG5926091.1"/>
    </source>
</evidence>
<dbReference type="PANTHER" id="PTHR24148">
    <property type="entry name" value="ANKYRIN REPEAT DOMAIN-CONTAINING PROTEIN 39 HOMOLOG-RELATED"/>
    <property type="match status" value="1"/>
</dbReference>
<feature type="non-terminal residue" evidence="3">
    <location>
        <position position="317"/>
    </location>
</feature>
<evidence type="ECO:0000259" key="2">
    <source>
        <dbReference type="Pfam" id="PF06985"/>
    </source>
</evidence>
<feature type="region of interest" description="Disordered" evidence="1">
    <location>
        <begin position="1"/>
        <end position="21"/>
    </location>
</feature>
<proteinExistence type="predicted"/>